<dbReference type="AlphaFoldDB" id="A9WCI2"/>
<name>A9WCI2_CHLAA</name>
<keyword evidence="2" id="KW-1185">Reference proteome</keyword>
<dbReference type="EnsemblBacteria" id="ABY34973">
    <property type="protein sequence ID" value="ABY34973"/>
    <property type="gene ID" value="Caur_1756"/>
</dbReference>
<gene>
    <name evidence="1" type="ordered locus">Caur_1756</name>
</gene>
<dbReference type="InParanoid" id="A9WCI2"/>
<dbReference type="PANTHER" id="PTHR34819">
    <property type="entry name" value="LARGE CYSTEINE-RICH PERIPLASMIC PROTEIN OMCB"/>
    <property type="match status" value="1"/>
</dbReference>
<dbReference type="RefSeq" id="WP_012257627.1">
    <property type="nucleotide sequence ID" value="NC_010175.1"/>
</dbReference>
<evidence type="ECO:0000313" key="2">
    <source>
        <dbReference type="Proteomes" id="UP000002008"/>
    </source>
</evidence>
<evidence type="ECO:0000313" key="1">
    <source>
        <dbReference type="EMBL" id="ABY34973.1"/>
    </source>
</evidence>
<sequence length="999" mass="108157">MRLTNVDREDSITATNVKLTDIVPEGAEFVSSVRGAERTNFPPTQTIIDGRPALVWTIDRLERGQTVDIFVTFRKLDLSPCDRMKNEKAGYYVTSDEIPFQPESTTDRYRVPPQTGDVTYNVRPPVDVVFGSTQTVIFGERGSFSFKVRNYWPAALNGLQVRIVLQPNVRYVNGTASPVGTFTALPPSSGDGGTLIWTFNMAAGNINTPVEQSFSFEVTARYSTVGNGSGSGTTYASVVVPSGVPSNCNDGDGGGFKVMPRLEVAKYSEADRSGTNYIARNNQPFQYIISLTNIGSSQMTGIDVYDLLPTGNQADFTYVANSATIDNGNIDDGIPFEPTVSSTSTNSGVRTTLIWSDITLAPGETRYIRYNVITRGEFNRTYCNDLDQQRMEEALINPDTNQPGEDITFKSARACVRMIPNIQVSKVFSDQNGADLGTTRIITGPVPAGGQTIYFTLTITNAETTNTYTAGLVDFAPQELAFQAVEFSNLPVDKRLPDISGSNPWTWPTLSIAPGQSYTVRIRALFNPPCVTDEYSNRVGYSFFDPSTGRTTVVSPRPPIEAVIDYRCGSNRLDFDIKAERTTLGLRDRGLFTLTVRNLNTTGTLDGVSAYAILPPRYLYSETVSSSLYAFAGQRPLADGRTELRWLVGSIPAGGQVEILFRAAAADIIGTTEVYAHATASNLLSASCRTSSRCTTYTIDNQPYTVAWERVTTQPLHTYTPRIEGLSQCTSAGDERVYTLTLLNTNVIPYRNTVVTLTLPIGLQYIRPDTGSPAPNSIIPITSGSLAGSTQLVWRDLTVPAKPSGSNVSELSLAIWLRVGQVWSDQGTSAEVTSPDGIIPITDGEVNPTVRICVDGPAVAKTASITTLPPYNPGDPNPTFFYQIEVVNPTASAFTITLRDVLPAGLTFNAMVSGTAPQISTSAGRTVLTWNNLSVPAQSGDTPGRRTLLFRVTANPSQISGSLTNTVEIVNSSVPIGSQLLEAPVSLSVPRLWVPLVAR</sequence>
<dbReference type="HOGENOM" id="CLU_299905_0_0_0"/>
<dbReference type="PANTHER" id="PTHR34819:SF3">
    <property type="entry name" value="CELL SURFACE PROTEIN"/>
    <property type="match status" value="1"/>
</dbReference>
<dbReference type="KEGG" id="cau:Caur_1756"/>
<proteinExistence type="predicted"/>
<accession>A9WCI2</accession>
<dbReference type="NCBIfam" id="TIGR01451">
    <property type="entry name" value="B_ant_repeat"/>
    <property type="match status" value="1"/>
</dbReference>
<organism evidence="1 2">
    <name type="scientific">Chloroflexus aurantiacus (strain ATCC 29366 / DSM 635 / J-10-fl)</name>
    <dbReference type="NCBI Taxonomy" id="324602"/>
    <lineage>
        <taxon>Bacteria</taxon>
        <taxon>Bacillati</taxon>
        <taxon>Chloroflexota</taxon>
        <taxon>Chloroflexia</taxon>
        <taxon>Chloroflexales</taxon>
        <taxon>Chloroflexineae</taxon>
        <taxon>Chloroflexaceae</taxon>
        <taxon>Chloroflexus</taxon>
    </lineage>
</organism>
<dbReference type="Proteomes" id="UP000002008">
    <property type="component" value="Chromosome"/>
</dbReference>
<dbReference type="STRING" id="324602.Caur_1756"/>
<dbReference type="InterPro" id="IPR051172">
    <property type="entry name" value="Chlamydia_OmcB"/>
</dbReference>
<reference evidence="2" key="1">
    <citation type="journal article" date="2011" name="BMC Genomics">
        <title>Complete genome sequence of the filamentous anoxygenic phototrophic bacterium Chloroflexus aurantiacus.</title>
        <authorList>
            <person name="Tang K.H."/>
            <person name="Barry K."/>
            <person name="Chertkov O."/>
            <person name="Dalin E."/>
            <person name="Han C.S."/>
            <person name="Hauser L.J."/>
            <person name="Honchak B.M."/>
            <person name="Karbach L.E."/>
            <person name="Land M.L."/>
            <person name="Lapidus A."/>
            <person name="Larimer F.W."/>
            <person name="Mikhailova N."/>
            <person name="Pitluck S."/>
            <person name="Pierson B.K."/>
            <person name="Blankenship R.E."/>
        </authorList>
    </citation>
    <scope>NUCLEOTIDE SEQUENCE [LARGE SCALE GENOMIC DNA]</scope>
    <source>
        <strain evidence="2">ATCC 29366 / DSM 635 / J-10-fl</strain>
    </source>
</reference>
<dbReference type="EMBL" id="CP000909">
    <property type="protein sequence ID" value="ABY34973.1"/>
    <property type="molecule type" value="Genomic_DNA"/>
</dbReference>
<dbReference type="InterPro" id="IPR047589">
    <property type="entry name" value="DUF11_rpt"/>
</dbReference>
<dbReference type="PATRIC" id="fig|324602.8.peg.2003"/>
<protein>
    <submittedName>
        <fullName evidence="1">Conserved repeat domain protein</fullName>
    </submittedName>
</protein>